<keyword evidence="1" id="KW-0456">Lyase</keyword>
<evidence type="ECO:0000313" key="3">
    <source>
        <dbReference type="EMBL" id="CQD09111.1"/>
    </source>
</evidence>
<sequence length="403" mass="45747">MASKWGELIPRIKRNHDHQADEWYIGDHSVSNLALTVMFNEQNDDRPHRRKDDFPASPQFIEEVHPSSWDPVERAKVMDSYGINMAALYPNLGLTSPDHYRLIPGATVEFQLELIAAFNDFVLSWAQRAPGRFIPLAVIPYWDLNGCIKEIERCVELGHKGFVMSGTPEYHDCPVLSSRHWDPLWAAANATNLPIAFHAGTSTNVEDFVAMMERERDGGADNQRIPGGNNVTAIIGVFKTFLDNIMATANLIMSGVPSRYPDLKFAIVESGSGWVPFALESLDVHFKRYRPWETRQGLRKDDLPSDIFRRQIFVNTWYEQVRPDDLALLPVDNIMFESDYPHPTCLMDDEVSHSVTSLLSDLSEEDREKISYKNAMRCFDLAPGDIGRIARDDPRSELAGNTH</sequence>
<dbReference type="InterPro" id="IPR032466">
    <property type="entry name" value="Metal_Hydrolase"/>
</dbReference>
<proteinExistence type="predicted"/>
<dbReference type="Proteomes" id="UP000199251">
    <property type="component" value="Unassembled WGS sequence"/>
</dbReference>
<gene>
    <name evidence="3" type="ORF">BN1232_01655</name>
</gene>
<dbReference type="Pfam" id="PF04909">
    <property type="entry name" value="Amidohydro_2"/>
    <property type="match status" value="1"/>
</dbReference>
<evidence type="ECO:0000259" key="2">
    <source>
        <dbReference type="Pfam" id="PF04909"/>
    </source>
</evidence>
<dbReference type="EMBL" id="CTEE01000001">
    <property type="protein sequence ID" value="CQD09111.1"/>
    <property type="molecule type" value="Genomic_DNA"/>
</dbReference>
<name>A0A0E4GX08_MYCLN</name>
<feature type="domain" description="Amidohydrolase-related" evidence="2">
    <location>
        <begin position="66"/>
        <end position="381"/>
    </location>
</feature>
<dbReference type="STRING" id="141349.BN1232_01655"/>
<dbReference type="GO" id="GO:0016787">
    <property type="term" value="F:hydrolase activity"/>
    <property type="evidence" value="ECO:0007669"/>
    <property type="project" value="UniProtKB-KW"/>
</dbReference>
<accession>A0A0E4GX08</accession>
<dbReference type="SUPFAM" id="SSF51556">
    <property type="entry name" value="Metallo-dependent hydrolases"/>
    <property type="match status" value="1"/>
</dbReference>
<dbReference type="GO" id="GO:0016831">
    <property type="term" value="F:carboxy-lyase activity"/>
    <property type="evidence" value="ECO:0007669"/>
    <property type="project" value="InterPro"/>
</dbReference>
<keyword evidence="3" id="KW-0378">Hydrolase</keyword>
<evidence type="ECO:0000256" key="1">
    <source>
        <dbReference type="ARBA" id="ARBA00023239"/>
    </source>
</evidence>
<organism evidence="3 4">
    <name type="scientific">Mycobacterium lentiflavum</name>
    <dbReference type="NCBI Taxonomy" id="141349"/>
    <lineage>
        <taxon>Bacteria</taxon>
        <taxon>Bacillati</taxon>
        <taxon>Actinomycetota</taxon>
        <taxon>Actinomycetes</taxon>
        <taxon>Mycobacteriales</taxon>
        <taxon>Mycobacteriaceae</taxon>
        <taxon>Mycobacterium</taxon>
        <taxon>Mycobacterium simiae complex</taxon>
    </lineage>
</organism>
<dbReference type="GO" id="GO:0005737">
    <property type="term" value="C:cytoplasm"/>
    <property type="evidence" value="ECO:0007669"/>
    <property type="project" value="TreeGrafter"/>
</dbReference>
<dbReference type="PANTHER" id="PTHR21240">
    <property type="entry name" value="2-AMINO-3-CARBOXYLMUCONATE-6-SEMIALDEHYDE DECARBOXYLASE"/>
    <property type="match status" value="1"/>
</dbReference>
<reference evidence="3 4" key="1">
    <citation type="submission" date="2015-03" db="EMBL/GenBank/DDBJ databases">
        <authorList>
            <person name="Urmite Genomes"/>
        </authorList>
    </citation>
    <scope>NUCLEOTIDE SEQUENCE [LARGE SCALE GENOMIC DNA]</scope>
    <source>
        <strain evidence="3 4">CSUR P1491</strain>
    </source>
</reference>
<dbReference type="AlphaFoldDB" id="A0A0E4GX08"/>
<evidence type="ECO:0000313" key="4">
    <source>
        <dbReference type="Proteomes" id="UP000199251"/>
    </source>
</evidence>
<dbReference type="Gene3D" id="3.20.20.140">
    <property type="entry name" value="Metal-dependent hydrolases"/>
    <property type="match status" value="1"/>
</dbReference>
<dbReference type="InterPro" id="IPR032465">
    <property type="entry name" value="ACMSD"/>
</dbReference>
<dbReference type="PANTHER" id="PTHR21240:SF28">
    <property type="entry name" value="ISO-OROTATE DECARBOXYLASE (EUROFUNG)"/>
    <property type="match status" value="1"/>
</dbReference>
<protein>
    <submittedName>
        <fullName evidence="3">Amidohydrolase 2</fullName>
    </submittedName>
</protein>
<dbReference type="GO" id="GO:0019748">
    <property type="term" value="P:secondary metabolic process"/>
    <property type="evidence" value="ECO:0007669"/>
    <property type="project" value="TreeGrafter"/>
</dbReference>
<dbReference type="InterPro" id="IPR006680">
    <property type="entry name" value="Amidohydro-rel"/>
</dbReference>